<gene>
    <name evidence="2" type="ORF">AVDCRST_MAG40-1707</name>
</gene>
<organism evidence="2">
    <name type="scientific">uncultured Gemmatimonadaceae bacterium</name>
    <dbReference type="NCBI Taxonomy" id="246130"/>
    <lineage>
        <taxon>Bacteria</taxon>
        <taxon>Pseudomonadati</taxon>
        <taxon>Gemmatimonadota</taxon>
        <taxon>Gemmatimonadia</taxon>
        <taxon>Gemmatimonadales</taxon>
        <taxon>Gemmatimonadaceae</taxon>
        <taxon>environmental samples</taxon>
    </lineage>
</organism>
<dbReference type="EMBL" id="CADCTX010000531">
    <property type="protein sequence ID" value="CAA9326142.1"/>
    <property type="molecule type" value="Genomic_DNA"/>
</dbReference>
<proteinExistence type="predicted"/>
<accession>A0A6J4L9T0</accession>
<protein>
    <submittedName>
        <fullName evidence="2">Uncharacterized protein</fullName>
    </submittedName>
</protein>
<feature type="region of interest" description="Disordered" evidence="1">
    <location>
        <begin position="28"/>
        <end position="62"/>
    </location>
</feature>
<evidence type="ECO:0000313" key="2">
    <source>
        <dbReference type="EMBL" id="CAA9326142.1"/>
    </source>
</evidence>
<dbReference type="AlphaFoldDB" id="A0A6J4L9T0"/>
<sequence>MDGRREHRASRRWRMASPHCRALPAAPAVRPDARRDPLASIRPRSARAAGRAHTIAIASPYE</sequence>
<name>A0A6J4L9T0_9BACT</name>
<evidence type="ECO:0000256" key="1">
    <source>
        <dbReference type="SAM" id="MobiDB-lite"/>
    </source>
</evidence>
<reference evidence="2" key="1">
    <citation type="submission" date="2020-02" db="EMBL/GenBank/DDBJ databases">
        <authorList>
            <person name="Meier V. D."/>
        </authorList>
    </citation>
    <scope>NUCLEOTIDE SEQUENCE</scope>
    <source>
        <strain evidence="2">AVDCRST_MAG40</strain>
    </source>
</reference>